<evidence type="ECO:0000313" key="2">
    <source>
        <dbReference type="Proteomes" id="UP000297452"/>
    </source>
</evidence>
<keyword evidence="2" id="KW-1185">Reference proteome</keyword>
<evidence type="ECO:0000313" key="1">
    <source>
        <dbReference type="EMBL" id="TGO53909.1"/>
    </source>
</evidence>
<gene>
    <name evidence="1" type="ORF">BOTNAR_0282g00020</name>
</gene>
<dbReference type="AlphaFoldDB" id="A0A4Z1HXG4"/>
<accession>A0A4Z1HXG4</accession>
<name>A0A4Z1HXG4_9HELO</name>
<proteinExistence type="predicted"/>
<dbReference type="OrthoDB" id="10589002at2759"/>
<reference evidence="1 2" key="1">
    <citation type="submission" date="2017-12" db="EMBL/GenBank/DDBJ databases">
        <title>Comparative genomics of Botrytis spp.</title>
        <authorList>
            <person name="Valero-Jimenez C.A."/>
            <person name="Tapia P."/>
            <person name="Veloso J."/>
            <person name="Silva-Moreno E."/>
            <person name="Staats M."/>
            <person name="Valdes J.H."/>
            <person name="Van Kan J.A.L."/>
        </authorList>
    </citation>
    <scope>NUCLEOTIDE SEQUENCE [LARGE SCALE GENOMIC DNA]</scope>
    <source>
        <strain evidence="1 2">MUCL2120</strain>
    </source>
</reference>
<protein>
    <submittedName>
        <fullName evidence="1">Uncharacterized protein</fullName>
    </submittedName>
</protein>
<dbReference type="Proteomes" id="UP000297452">
    <property type="component" value="Unassembled WGS sequence"/>
</dbReference>
<sequence>MKLEKLVTQGKRNADLDAEEKMANCILLDNTVVVAIYGFVGDDILEKTCQVFDAEGPWRFLNVIKAEMTITLELFSSPLDIG</sequence>
<comment type="caution">
    <text evidence="1">The sequence shown here is derived from an EMBL/GenBank/DDBJ whole genome shotgun (WGS) entry which is preliminary data.</text>
</comment>
<dbReference type="EMBL" id="PQXJ01000282">
    <property type="protein sequence ID" value="TGO53909.1"/>
    <property type="molecule type" value="Genomic_DNA"/>
</dbReference>
<organism evidence="1 2">
    <name type="scientific">Botryotinia narcissicola</name>
    <dbReference type="NCBI Taxonomy" id="278944"/>
    <lineage>
        <taxon>Eukaryota</taxon>
        <taxon>Fungi</taxon>
        <taxon>Dikarya</taxon>
        <taxon>Ascomycota</taxon>
        <taxon>Pezizomycotina</taxon>
        <taxon>Leotiomycetes</taxon>
        <taxon>Helotiales</taxon>
        <taxon>Sclerotiniaceae</taxon>
        <taxon>Botryotinia</taxon>
    </lineage>
</organism>